<organism evidence="7 8">
    <name type="scientific">Phytohabitans kaempferiae</name>
    <dbReference type="NCBI Taxonomy" id="1620943"/>
    <lineage>
        <taxon>Bacteria</taxon>
        <taxon>Bacillati</taxon>
        <taxon>Actinomycetota</taxon>
        <taxon>Actinomycetes</taxon>
        <taxon>Micromonosporales</taxon>
        <taxon>Micromonosporaceae</taxon>
    </lineage>
</organism>
<dbReference type="PROSITE" id="PS51173">
    <property type="entry name" value="CBM2"/>
    <property type="match status" value="1"/>
</dbReference>
<dbReference type="InterPro" id="IPR001919">
    <property type="entry name" value="CBD2"/>
</dbReference>
<evidence type="ECO:0000256" key="4">
    <source>
        <dbReference type="SAM" id="SignalP"/>
    </source>
</evidence>
<dbReference type="Gene3D" id="2.60.40.290">
    <property type="match status" value="1"/>
</dbReference>
<dbReference type="Gene3D" id="2.60.40.10">
    <property type="entry name" value="Immunoglobulins"/>
    <property type="match status" value="1"/>
</dbReference>
<feature type="signal peptide" evidence="4">
    <location>
        <begin position="1"/>
        <end position="23"/>
    </location>
</feature>
<dbReference type="Pfam" id="PF00553">
    <property type="entry name" value="CBM_2"/>
    <property type="match status" value="1"/>
</dbReference>
<dbReference type="CDD" id="cd00063">
    <property type="entry name" value="FN3"/>
    <property type="match status" value="1"/>
</dbReference>
<evidence type="ECO:0000259" key="6">
    <source>
        <dbReference type="PROSITE" id="PS51173"/>
    </source>
</evidence>
<dbReference type="SUPFAM" id="SSF49384">
    <property type="entry name" value="Carbohydrate-binding domain"/>
    <property type="match status" value="1"/>
</dbReference>
<reference evidence="7 8" key="1">
    <citation type="submission" date="2024-09" db="EMBL/GenBank/DDBJ databases">
        <authorList>
            <person name="Sun Q."/>
            <person name="Mori K."/>
        </authorList>
    </citation>
    <scope>NUCLEOTIDE SEQUENCE [LARGE SCALE GENOMIC DNA]</scope>
    <source>
        <strain evidence="7 8">TBRC 3947</strain>
    </source>
</reference>
<dbReference type="PANTHER" id="PTHR43576">
    <property type="entry name" value="ALPHA-L-ARABINOFURANOSIDASE C-RELATED"/>
    <property type="match status" value="1"/>
</dbReference>
<keyword evidence="2" id="KW-0378">Hydrolase</keyword>
<dbReference type="InterPro" id="IPR008965">
    <property type="entry name" value="CBM2/CBM3_carb-bd_dom_sf"/>
</dbReference>
<evidence type="ECO:0000259" key="5">
    <source>
        <dbReference type="PROSITE" id="PS50853"/>
    </source>
</evidence>
<sequence length="689" mass="71739">MRPHTIRRTASAAALLLAGGVLAGISQPAAHAATTPTAVTVNARAGLATMPATGLGINDAIWDQELGTNAVADLLKSAGVTMRRYPGGSYADIYHWADHTAPGGYVAPNTDFDSFMAGVRRTGATPMIIANYGTGTAAEAAGWVRHANITKGYGVKYWTVGNENYGNGHYGSAWEADNRPDKSPRQYASEVVAYADAMKAVDPSIKVGAVLTIPAGWPDAIVAEGDAGSWNQVVLSIAGSKIDFVDLHWYPGGNSAADAMSKTEHLTDALYIVRQQIARYAGAGSERIGISLTETNVGVGQNTQPGALFLADTYASLLANGVFTVQWWNVHNGIGNVSTVAGQTDYGDFGILSSGNCTADGATCQPALNTPFAPYHGLAMMHAFARPGDQFIRAATGNPLVTAHAVRKADGDVNVLLLNKDPDNAHDVTIGYSGFAPAAGAVTVHTYTNGASAVSTAQAGSATSQTLPPYSLTVVRARNSRPVAGLPVAPGQPTASGVTDRSATISWPAATAGAHPIAKYEVHRQHGAVTEQLGETPGTSFTVHNLRPGSRYTVNVVARDTAGNVSWASPPLSFTTGTPAQSTCTVRFGYTTDWSSGYVATVDITNTGTRALTGWTLTYEWPTAWQQMNGGWNANWTETGRTVKITNLESNATLAAAGGTVNVGFVGGYSGPNVTPTVFTLNGTVCTTL</sequence>
<dbReference type="Gene3D" id="2.60.40.1180">
    <property type="entry name" value="Golgi alpha-mannosidase II"/>
    <property type="match status" value="1"/>
</dbReference>
<accession>A0ABV6MI05</accession>
<dbReference type="Gene3D" id="3.20.20.80">
    <property type="entry name" value="Glycosidases"/>
    <property type="match status" value="1"/>
</dbReference>
<dbReference type="InterPro" id="IPR017853">
    <property type="entry name" value="GH"/>
</dbReference>
<dbReference type="EMBL" id="JBHLUH010000104">
    <property type="protein sequence ID" value="MFC0534184.1"/>
    <property type="molecule type" value="Genomic_DNA"/>
</dbReference>
<evidence type="ECO:0000256" key="2">
    <source>
        <dbReference type="ARBA" id="ARBA00023295"/>
    </source>
</evidence>
<dbReference type="PROSITE" id="PS50853">
    <property type="entry name" value="FN3"/>
    <property type="match status" value="1"/>
</dbReference>
<feature type="domain" description="CBM2" evidence="6">
    <location>
        <begin position="577"/>
        <end position="689"/>
    </location>
</feature>
<name>A0ABV6MI05_9ACTN</name>
<keyword evidence="4" id="KW-0732">Signal</keyword>
<dbReference type="PANTHER" id="PTHR43576:SF2">
    <property type="entry name" value="INTRACELLULAR EXO-ALPHA-L-ARABINOFURANOSIDASE 2"/>
    <property type="match status" value="1"/>
</dbReference>
<feature type="domain" description="Fibronectin type-III" evidence="5">
    <location>
        <begin position="489"/>
        <end position="579"/>
    </location>
</feature>
<dbReference type="Proteomes" id="UP001589867">
    <property type="component" value="Unassembled WGS sequence"/>
</dbReference>
<evidence type="ECO:0000256" key="3">
    <source>
        <dbReference type="ARBA" id="ARBA00023326"/>
    </source>
</evidence>
<keyword evidence="2" id="KW-0326">Glycosidase</keyword>
<dbReference type="SMART" id="SM00637">
    <property type="entry name" value="CBD_II"/>
    <property type="match status" value="1"/>
</dbReference>
<evidence type="ECO:0000313" key="7">
    <source>
        <dbReference type="EMBL" id="MFC0534184.1"/>
    </source>
</evidence>
<dbReference type="SUPFAM" id="SSF49265">
    <property type="entry name" value="Fibronectin type III"/>
    <property type="match status" value="1"/>
</dbReference>
<dbReference type="InterPro" id="IPR013783">
    <property type="entry name" value="Ig-like_fold"/>
</dbReference>
<comment type="caution">
    <text evidence="7">The sequence shown here is derived from an EMBL/GenBank/DDBJ whole genome shotgun (WGS) entry which is preliminary data.</text>
</comment>
<dbReference type="SUPFAM" id="SSF51445">
    <property type="entry name" value="(Trans)glycosidases"/>
    <property type="match status" value="1"/>
</dbReference>
<dbReference type="SMART" id="SM00060">
    <property type="entry name" value="FN3"/>
    <property type="match status" value="1"/>
</dbReference>
<feature type="chain" id="PRO_5047538404" evidence="4">
    <location>
        <begin position="24"/>
        <end position="689"/>
    </location>
</feature>
<dbReference type="InterPro" id="IPR012291">
    <property type="entry name" value="CBM2_carb-bd_dom_sf"/>
</dbReference>
<protein>
    <submittedName>
        <fullName evidence="7">Cellulose binding domain-containing protein</fullName>
    </submittedName>
</protein>
<keyword evidence="3" id="KW-0624">Polysaccharide degradation</keyword>
<evidence type="ECO:0000313" key="8">
    <source>
        <dbReference type="Proteomes" id="UP001589867"/>
    </source>
</evidence>
<dbReference type="InterPro" id="IPR013780">
    <property type="entry name" value="Glyco_hydro_b"/>
</dbReference>
<dbReference type="InterPro" id="IPR036116">
    <property type="entry name" value="FN3_sf"/>
</dbReference>
<keyword evidence="1" id="KW-0119">Carbohydrate metabolism</keyword>
<dbReference type="Pfam" id="PF00041">
    <property type="entry name" value="fn3"/>
    <property type="match status" value="1"/>
</dbReference>
<dbReference type="RefSeq" id="WP_377262727.1">
    <property type="nucleotide sequence ID" value="NZ_JBHLUH010000104.1"/>
</dbReference>
<proteinExistence type="predicted"/>
<keyword evidence="8" id="KW-1185">Reference proteome</keyword>
<gene>
    <name evidence="7" type="ORF">ACFFIA_42010</name>
</gene>
<dbReference type="SUPFAM" id="SSF51011">
    <property type="entry name" value="Glycosyl hydrolase domain"/>
    <property type="match status" value="1"/>
</dbReference>
<evidence type="ECO:0000256" key="1">
    <source>
        <dbReference type="ARBA" id="ARBA00023277"/>
    </source>
</evidence>
<dbReference type="InterPro" id="IPR003961">
    <property type="entry name" value="FN3_dom"/>
</dbReference>